<feature type="region of interest" description="Disordered" evidence="1">
    <location>
        <begin position="445"/>
        <end position="627"/>
    </location>
</feature>
<feature type="compositionally biased region" description="Polar residues" evidence="1">
    <location>
        <begin position="383"/>
        <end position="404"/>
    </location>
</feature>
<organism evidence="3 4">
    <name type="scientific">Penicillium arizonense</name>
    <dbReference type="NCBI Taxonomy" id="1835702"/>
    <lineage>
        <taxon>Eukaryota</taxon>
        <taxon>Fungi</taxon>
        <taxon>Dikarya</taxon>
        <taxon>Ascomycota</taxon>
        <taxon>Pezizomycotina</taxon>
        <taxon>Eurotiomycetes</taxon>
        <taxon>Eurotiomycetidae</taxon>
        <taxon>Eurotiales</taxon>
        <taxon>Aspergillaceae</taxon>
        <taxon>Penicillium</taxon>
    </lineage>
</organism>
<feature type="compositionally biased region" description="Basic and acidic residues" evidence="1">
    <location>
        <begin position="448"/>
        <end position="461"/>
    </location>
</feature>
<dbReference type="STRING" id="1835702.A0A1F5LB97"/>
<feature type="transmembrane region" description="Helical" evidence="2">
    <location>
        <begin position="224"/>
        <end position="244"/>
    </location>
</feature>
<evidence type="ECO:0000256" key="2">
    <source>
        <dbReference type="SAM" id="Phobius"/>
    </source>
</evidence>
<sequence>MPAIPEFASGLANDIVHRATFASPPNVTGVVPVLEVVCAWPVSGQYGPGTRVLYYVLIAACVVARKVEFIRNACLAAVLLFPAVAALHGIVLAVLHVDGAVDMDVYGAFQLCAIGILTAPATVRLSQTYFNNPGRDLIFLWTVLLLAGLLSLIVEFMRLEPTVCPNNDQGGIEWATTNKFPYGASCGMRCTPEDGPISHLRKGSADNIYVVPTPFQLTFNTTTLLAAACCVPAILQLVSMWIKIMDANWEKFSRGEKKKPDEAIEGTNGATLNHMTGITEKIRSWLALIEIPVFAAAVMFILVKGEMNFWSGPVYYQTERIASIGQWAPIVGTGLAVFGSLYLLVSADIDAEGSNNNSNNQQESQQPRMVITTTCSKCQGCAISSDTESSNNSRRDSGTNTEGQATEIELATPTRTPTVQTQTDFGGRRRVARFFNAVSKAITTKAAKQTEKSGFKQEERTTYPTTPGENFRNPKLAEDISIYNHSPTPIDGRSRAGSFMSISRDSDNGEGSSKMARNRSRSPAPAPVRHSSLPAHVRPPPRSVTRPSHSNSEPEGGLFGSSLLGCPPSPRSAISEWMNLSPVSGQTPEGRSRTTSVSDVSPTTTAPPTMSGVQTVPTIHVSSHEAS</sequence>
<evidence type="ECO:0000313" key="4">
    <source>
        <dbReference type="Proteomes" id="UP000177622"/>
    </source>
</evidence>
<feature type="transmembrane region" description="Helical" evidence="2">
    <location>
        <begin position="324"/>
        <end position="345"/>
    </location>
</feature>
<feature type="transmembrane region" description="Helical" evidence="2">
    <location>
        <begin position="137"/>
        <end position="157"/>
    </location>
</feature>
<gene>
    <name evidence="3" type="ORF">PENARI_c017G09464</name>
</gene>
<dbReference type="OrthoDB" id="3021074at2759"/>
<evidence type="ECO:0000313" key="3">
    <source>
        <dbReference type="EMBL" id="OGE50357.1"/>
    </source>
</evidence>
<name>A0A1F5LB97_PENAI</name>
<accession>A0A1F5LB97</accession>
<protein>
    <submittedName>
        <fullName evidence="3">Uncharacterized protein</fullName>
    </submittedName>
</protein>
<proteinExistence type="predicted"/>
<evidence type="ECO:0000256" key="1">
    <source>
        <dbReference type="SAM" id="MobiDB-lite"/>
    </source>
</evidence>
<dbReference type="Proteomes" id="UP000177622">
    <property type="component" value="Unassembled WGS sequence"/>
</dbReference>
<reference evidence="3 4" key="1">
    <citation type="journal article" date="2016" name="Sci. Rep.">
        <title>Penicillium arizonense, a new, genome sequenced fungal species, reveals a high chemical diversity in secreted metabolites.</title>
        <authorList>
            <person name="Grijseels S."/>
            <person name="Nielsen J.C."/>
            <person name="Randelovic M."/>
            <person name="Nielsen J."/>
            <person name="Nielsen K.F."/>
            <person name="Workman M."/>
            <person name="Frisvad J.C."/>
        </authorList>
    </citation>
    <scope>NUCLEOTIDE SEQUENCE [LARGE SCALE GENOMIC DNA]</scope>
    <source>
        <strain evidence="3 4">CBS 141311</strain>
    </source>
</reference>
<dbReference type="AlphaFoldDB" id="A0A1F5LB97"/>
<feature type="region of interest" description="Disordered" evidence="1">
    <location>
        <begin position="383"/>
        <end position="424"/>
    </location>
</feature>
<keyword evidence="2" id="KW-0472">Membrane</keyword>
<feature type="transmembrane region" description="Helical" evidence="2">
    <location>
        <begin position="285"/>
        <end position="304"/>
    </location>
</feature>
<keyword evidence="2" id="KW-1133">Transmembrane helix</keyword>
<feature type="compositionally biased region" description="Low complexity" evidence="1">
    <location>
        <begin position="594"/>
        <end position="609"/>
    </location>
</feature>
<feature type="transmembrane region" description="Helical" evidence="2">
    <location>
        <begin position="107"/>
        <end position="125"/>
    </location>
</feature>
<feature type="compositionally biased region" description="Polar residues" evidence="1">
    <location>
        <begin position="611"/>
        <end position="621"/>
    </location>
</feature>
<dbReference type="RefSeq" id="XP_022485805.1">
    <property type="nucleotide sequence ID" value="XM_022634396.1"/>
</dbReference>
<comment type="caution">
    <text evidence="3">The sequence shown here is derived from an EMBL/GenBank/DDBJ whole genome shotgun (WGS) entry which is preliminary data.</text>
</comment>
<dbReference type="EMBL" id="LXJU01000017">
    <property type="protein sequence ID" value="OGE50357.1"/>
    <property type="molecule type" value="Genomic_DNA"/>
</dbReference>
<dbReference type="GeneID" id="34579130"/>
<feature type="transmembrane region" description="Helical" evidence="2">
    <location>
        <begin position="74"/>
        <end position="95"/>
    </location>
</feature>
<keyword evidence="2" id="KW-0812">Transmembrane</keyword>
<feature type="compositionally biased region" description="Low complexity" evidence="1">
    <location>
        <begin position="412"/>
        <end position="423"/>
    </location>
</feature>
<keyword evidence="4" id="KW-1185">Reference proteome</keyword>